<keyword evidence="2" id="KW-0805">Transcription regulation</keyword>
<dbReference type="Gene3D" id="1.10.1740.10">
    <property type="match status" value="1"/>
</dbReference>
<sequence>MVDSPVAPPPQNCRTRRVTREPEPPLPDEEAEWIRAAQAGDRSAFAQLIDCYWDRLYRWLYHLTRDRHTAEDLTQETFLRALAAVKSFRPGSNFRAWVFRIGHNNFVNQKRADRRTKHQLPDDAPAPGEGSVEANAENRETLEVVNQAVADLPSDFRSAILLRVHEGLSFREIAKVLNTTEETARWRVFKARQKLMKVLSPELLPPGAVSEEAKE</sequence>
<dbReference type="CDD" id="cd06171">
    <property type="entry name" value="Sigma70_r4"/>
    <property type="match status" value="1"/>
</dbReference>
<dbReference type="InterPro" id="IPR014284">
    <property type="entry name" value="RNA_pol_sigma-70_dom"/>
</dbReference>
<keyword evidence="5" id="KW-0804">Transcription</keyword>
<gene>
    <name evidence="9" type="ORF">J8F10_22245</name>
</gene>
<dbReference type="Proteomes" id="UP000676565">
    <property type="component" value="Unassembled WGS sequence"/>
</dbReference>
<dbReference type="Pfam" id="PF04542">
    <property type="entry name" value="Sigma70_r2"/>
    <property type="match status" value="1"/>
</dbReference>
<dbReference type="Gene3D" id="1.10.10.10">
    <property type="entry name" value="Winged helix-like DNA-binding domain superfamily/Winged helix DNA-binding domain"/>
    <property type="match status" value="1"/>
</dbReference>
<dbReference type="PANTHER" id="PTHR43133">
    <property type="entry name" value="RNA POLYMERASE ECF-TYPE SIGMA FACTO"/>
    <property type="match status" value="1"/>
</dbReference>
<name>A0ABS5BW81_9BACT</name>
<feature type="region of interest" description="Disordered" evidence="6">
    <location>
        <begin position="1"/>
        <end position="27"/>
    </location>
</feature>
<evidence type="ECO:0000256" key="1">
    <source>
        <dbReference type="ARBA" id="ARBA00010641"/>
    </source>
</evidence>
<feature type="domain" description="RNA polymerase sigma factor 70 region 4 type 2" evidence="8">
    <location>
        <begin position="145"/>
        <end position="195"/>
    </location>
</feature>
<dbReference type="InterPro" id="IPR036388">
    <property type="entry name" value="WH-like_DNA-bd_sf"/>
</dbReference>
<dbReference type="InterPro" id="IPR013325">
    <property type="entry name" value="RNA_pol_sigma_r2"/>
</dbReference>
<protein>
    <submittedName>
        <fullName evidence="9">RNA polymerase sigma factor</fullName>
    </submittedName>
</protein>
<keyword evidence="3" id="KW-0731">Sigma factor</keyword>
<feature type="compositionally biased region" description="Pro residues" evidence="6">
    <location>
        <begin position="1"/>
        <end position="11"/>
    </location>
</feature>
<keyword evidence="4" id="KW-0238">DNA-binding</keyword>
<accession>A0ABS5BW81</accession>
<evidence type="ECO:0000313" key="10">
    <source>
        <dbReference type="Proteomes" id="UP000676565"/>
    </source>
</evidence>
<evidence type="ECO:0000259" key="8">
    <source>
        <dbReference type="Pfam" id="PF08281"/>
    </source>
</evidence>
<comment type="caution">
    <text evidence="9">The sequence shown here is derived from an EMBL/GenBank/DDBJ whole genome shotgun (WGS) entry which is preliminary data.</text>
</comment>
<evidence type="ECO:0000256" key="4">
    <source>
        <dbReference type="ARBA" id="ARBA00023125"/>
    </source>
</evidence>
<dbReference type="NCBIfam" id="TIGR02937">
    <property type="entry name" value="sigma70-ECF"/>
    <property type="match status" value="1"/>
</dbReference>
<comment type="similarity">
    <text evidence="1">Belongs to the sigma-70 factor family. ECF subfamily.</text>
</comment>
<dbReference type="SUPFAM" id="SSF88659">
    <property type="entry name" value="Sigma3 and sigma4 domains of RNA polymerase sigma factors"/>
    <property type="match status" value="1"/>
</dbReference>
<evidence type="ECO:0000256" key="5">
    <source>
        <dbReference type="ARBA" id="ARBA00023163"/>
    </source>
</evidence>
<dbReference type="PANTHER" id="PTHR43133:SF8">
    <property type="entry name" value="RNA POLYMERASE SIGMA FACTOR HI_1459-RELATED"/>
    <property type="match status" value="1"/>
</dbReference>
<dbReference type="InterPro" id="IPR013249">
    <property type="entry name" value="RNA_pol_sigma70_r4_t2"/>
</dbReference>
<proteinExistence type="inferred from homology"/>
<keyword evidence="10" id="KW-1185">Reference proteome</keyword>
<evidence type="ECO:0000256" key="2">
    <source>
        <dbReference type="ARBA" id="ARBA00023015"/>
    </source>
</evidence>
<dbReference type="Pfam" id="PF08281">
    <property type="entry name" value="Sigma70_r4_2"/>
    <property type="match status" value="1"/>
</dbReference>
<feature type="domain" description="RNA polymerase sigma-70 region 2" evidence="7">
    <location>
        <begin position="48"/>
        <end position="116"/>
    </location>
</feature>
<evidence type="ECO:0000313" key="9">
    <source>
        <dbReference type="EMBL" id="MBP3957985.1"/>
    </source>
</evidence>
<evidence type="ECO:0000259" key="7">
    <source>
        <dbReference type="Pfam" id="PF04542"/>
    </source>
</evidence>
<dbReference type="InterPro" id="IPR007627">
    <property type="entry name" value="RNA_pol_sigma70_r2"/>
</dbReference>
<dbReference type="SUPFAM" id="SSF88946">
    <property type="entry name" value="Sigma2 domain of RNA polymerase sigma factors"/>
    <property type="match status" value="1"/>
</dbReference>
<dbReference type="EMBL" id="JAGKQQ010000001">
    <property type="protein sequence ID" value="MBP3957985.1"/>
    <property type="molecule type" value="Genomic_DNA"/>
</dbReference>
<feature type="region of interest" description="Disordered" evidence="6">
    <location>
        <begin position="110"/>
        <end position="136"/>
    </location>
</feature>
<organism evidence="9 10">
    <name type="scientific">Gemmata palustris</name>
    <dbReference type="NCBI Taxonomy" id="2822762"/>
    <lineage>
        <taxon>Bacteria</taxon>
        <taxon>Pseudomonadati</taxon>
        <taxon>Planctomycetota</taxon>
        <taxon>Planctomycetia</taxon>
        <taxon>Gemmatales</taxon>
        <taxon>Gemmataceae</taxon>
        <taxon>Gemmata</taxon>
    </lineage>
</organism>
<dbReference type="InterPro" id="IPR039425">
    <property type="entry name" value="RNA_pol_sigma-70-like"/>
</dbReference>
<reference evidence="9 10" key="1">
    <citation type="submission" date="2021-04" db="EMBL/GenBank/DDBJ databases">
        <authorList>
            <person name="Ivanova A."/>
        </authorList>
    </citation>
    <scope>NUCLEOTIDE SEQUENCE [LARGE SCALE GENOMIC DNA]</scope>
    <source>
        <strain evidence="9 10">G18</strain>
    </source>
</reference>
<evidence type="ECO:0000256" key="3">
    <source>
        <dbReference type="ARBA" id="ARBA00023082"/>
    </source>
</evidence>
<dbReference type="InterPro" id="IPR013324">
    <property type="entry name" value="RNA_pol_sigma_r3/r4-like"/>
</dbReference>
<evidence type="ECO:0000256" key="6">
    <source>
        <dbReference type="SAM" id="MobiDB-lite"/>
    </source>
</evidence>